<feature type="domain" description="Major facilitator superfamily (MFS) profile" evidence="7">
    <location>
        <begin position="26"/>
        <end position="528"/>
    </location>
</feature>
<feature type="transmembrane region" description="Helical" evidence="6">
    <location>
        <begin position="377"/>
        <end position="398"/>
    </location>
</feature>
<evidence type="ECO:0000256" key="6">
    <source>
        <dbReference type="SAM" id="Phobius"/>
    </source>
</evidence>
<dbReference type="Proteomes" id="UP000241167">
    <property type="component" value="Unassembled WGS sequence"/>
</dbReference>
<evidence type="ECO:0000256" key="5">
    <source>
        <dbReference type="ARBA" id="ARBA00023136"/>
    </source>
</evidence>
<evidence type="ECO:0000313" key="9">
    <source>
        <dbReference type="Proteomes" id="UP000241167"/>
    </source>
</evidence>
<comment type="caution">
    <text evidence="8">The sequence shown here is derived from an EMBL/GenBank/DDBJ whole genome shotgun (WGS) entry which is preliminary data.</text>
</comment>
<protein>
    <submittedName>
        <fullName evidence="8">MFS transporter</fullName>
    </submittedName>
</protein>
<feature type="transmembrane region" description="Helical" evidence="6">
    <location>
        <begin position="285"/>
        <end position="308"/>
    </location>
</feature>
<feature type="transmembrane region" description="Helical" evidence="6">
    <location>
        <begin position="320"/>
        <end position="339"/>
    </location>
</feature>
<feature type="transmembrane region" description="Helical" evidence="6">
    <location>
        <begin position="410"/>
        <end position="428"/>
    </location>
</feature>
<dbReference type="RefSeq" id="WP_106511492.1">
    <property type="nucleotide sequence ID" value="NZ_PXYI01000001.1"/>
</dbReference>
<dbReference type="GO" id="GO:0016020">
    <property type="term" value="C:membrane"/>
    <property type="evidence" value="ECO:0007669"/>
    <property type="project" value="UniProtKB-SubCell"/>
</dbReference>
<evidence type="ECO:0000256" key="4">
    <source>
        <dbReference type="ARBA" id="ARBA00022989"/>
    </source>
</evidence>
<dbReference type="InterPro" id="IPR011701">
    <property type="entry name" value="MFS"/>
</dbReference>
<feature type="transmembrane region" description="Helical" evidence="6">
    <location>
        <begin position="97"/>
        <end position="118"/>
    </location>
</feature>
<feature type="transmembrane region" description="Helical" evidence="6">
    <location>
        <begin position="124"/>
        <end position="142"/>
    </location>
</feature>
<dbReference type="EMBL" id="PXYI01000001">
    <property type="protein sequence ID" value="PSJ43470.1"/>
    <property type="molecule type" value="Genomic_DNA"/>
</dbReference>
<dbReference type="SUPFAM" id="SSF103473">
    <property type="entry name" value="MFS general substrate transporter"/>
    <property type="match status" value="1"/>
</dbReference>
<dbReference type="PANTHER" id="PTHR42718">
    <property type="entry name" value="MAJOR FACILITATOR SUPERFAMILY MULTIDRUG TRANSPORTER MFSC"/>
    <property type="match status" value="1"/>
</dbReference>
<feature type="transmembrane region" description="Helical" evidence="6">
    <location>
        <begin position="181"/>
        <end position="201"/>
    </location>
</feature>
<evidence type="ECO:0000313" key="8">
    <source>
        <dbReference type="EMBL" id="PSJ43470.1"/>
    </source>
</evidence>
<dbReference type="PROSITE" id="PS50850">
    <property type="entry name" value="MFS"/>
    <property type="match status" value="1"/>
</dbReference>
<feature type="transmembrane region" description="Helical" evidence="6">
    <location>
        <begin position="25"/>
        <end position="49"/>
    </location>
</feature>
<accession>A0A2P7QZS7</accession>
<evidence type="ECO:0000259" key="7">
    <source>
        <dbReference type="PROSITE" id="PS50850"/>
    </source>
</evidence>
<organism evidence="8 9">
    <name type="scientific">Allosphingosinicella deserti</name>
    <dbReference type="NCBI Taxonomy" id="2116704"/>
    <lineage>
        <taxon>Bacteria</taxon>
        <taxon>Pseudomonadati</taxon>
        <taxon>Pseudomonadota</taxon>
        <taxon>Alphaproteobacteria</taxon>
        <taxon>Sphingomonadales</taxon>
        <taxon>Sphingomonadaceae</taxon>
        <taxon>Allosphingosinicella</taxon>
    </lineage>
</organism>
<dbReference type="OrthoDB" id="9812221at2"/>
<keyword evidence="2" id="KW-0813">Transport</keyword>
<dbReference type="InterPro" id="IPR036259">
    <property type="entry name" value="MFS_trans_sf"/>
</dbReference>
<feature type="transmembrane region" description="Helical" evidence="6">
    <location>
        <begin position="497"/>
        <end position="515"/>
    </location>
</feature>
<keyword evidence="3 6" id="KW-0812">Transmembrane</keyword>
<dbReference type="InterPro" id="IPR020846">
    <property type="entry name" value="MFS_dom"/>
</dbReference>
<name>A0A2P7QZS7_9SPHN</name>
<feature type="transmembrane region" description="Helical" evidence="6">
    <location>
        <begin position="213"/>
        <end position="232"/>
    </location>
</feature>
<feature type="transmembrane region" description="Helical" evidence="6">
    <location>
        <begin position="346"/>
        <end position="365"/>
    </location>
</feature>
<dbReference type="PANTHER" id="PTHR42718:SF9">
    <property type="entry name" value="MAJOR FACILITATOR SUPERFAMILY MULTIDRUG TRANSPORTER MFSC"/>
    <property type="match status" value="1"/>
</dbReference>
<dbReference type="AlphaFoldDB" id="A0A2P7QZS7"/>
<dbReference type="GO" id="GO:0022857">
    <property type="term" value="F:transmembrane transporter activity"/>
    <property type="evidence" value="ECO:0007669"/>
    <property type="project" value="InterPro"/>
</dbReference>
<dbReference type="Gene3D" id="1.20.1720.10">
    <property type="entry name" value="Multidrug resistance protein D"/>
    <property type="match status" value="1"/>
</dbReference>
<feature type="transmembrane region" description="Helical" evidence="6">
    <location>
        <begin position="69"/>
        <end position="90"/>
    </location>
</feature>
<keyword evidence="9" id="KW-1185">Reference proteome</keyword>
<keyword evidence="5 6" id="KW-0472">Membrane</keyword>
<evidence type="ECO:0000256" key="2">
    <source>
        <dbReference type="ARBA" id="ARBA00022448"/>
    </source>
</evidence>
<dbReference type="Pfam" id="PF07690">
    <property type="entry name" value="MFS_1"/>
    <property type="match status" value="1"/>
</dbReference>
<feature type="transmembrane region" description="Helical" evidence="6">
    <location>
        <begin position="244"/>
        <end position="264"/>
    </location>
</feature>
<gene>
    <name evidence="8" type="ORF">C7I55_03700</name>
</gene>
<keyword evidence="4 6" id="KW-1133">Transmembrane helix</keyword>
<reference evidence="8 9" key="1">
    <citation type="submission" date="2018-03" db="EMBL/GenBank/DDBJ databases">
        <title>The draft genome of Sphingosinicella sp. GL-C-18.</title>
        <authorList>
            <person name="Liu L."/>
            <person name="Li L."/>
            <person name="Liang L."/>
            <person name="Zhang X."/>
            <person name="Wang T."/>
        </authorList>
    </citation>
    <scope>NUCLEOTIDE SEQUENCE [LARGE SCALE GENOMIC DNA]</scope>
    <source>
        <strain evidence="8 9">GL-C-18</strain>
    </source>
</reference>
<evidence type="ECO:0000256" key="3">
    <source>
        <dbReference type="ARBA" id="ARBA00022692"/>
    </source>
</evidence>
<proteinExistence type="predicted"/>
<feature type="transmembrane region" description="Helical" evidence="6">
    <location>
        <begin position="149"/>
        <end position="169"/>
    </location>
</feature>
<sequence length="528" mass="55240">MVTDIAPEPRVANGAAEPMPPDRRLLLATALAASLVVNLSGQLVPFNIADIAGRVGASADEGSWLVTHYSMGLFSGVVFASPLLAAFGLGRYMAASALLFAMTAVAAAAAPPLPWMIAVRTLQGFAAGGFGPMAFVATFMTMSGPRLRFGLSLLAIILILPTSLGPPLAGLLEDSLGWEALFHFQAAGGGLVAIFAILLVPRTPIAWPALRRDWISLLLLCAALASTLLVLGQGTRRDWLDSPVIGWAMATGAGAWAGFLLTLWRSPAPLLSLDLLARRSFAVPITLNLLFRVGFATTAFLVPQFLILVQGYRPLELGQLYLWAAVPQLLVYPLAWWLLGRIDGRLIIASGLVLFGLAAVLAAGVTSETGADDFRLAMALAGAGQTLFLVPNLIAGGIQLKPADGPTASLLFNATTLGGTNIGVALATEFVTQRQRFHLGARAESAAAYGPHPEPLESFAAQLTSRIGDDAIAAVRTLATVADALRREAWVLSFEDGLLVAGGLLIVSAAGVLLLQSPSLPHPTRGSR</sequence>
<evidence type="ECO:0000256" key="1">
    <source>
        <dbReference type="ARBA" id="ARBA00004141"/>
    </source>
</evidence>
<comment type="subcellular location">
    <subcellularLocation>
        <location evidence="1">Membrane</location>
        <topology evidence="1">Multi-pass membrane protein</topology>
    </subcellularLocation>
</comment>